<dbReference type="GO" id="GO:0016787">
    <property type="term" value="F:hydrolase activity"/>
    <property type="evidence" value="ECO:0007669"/>
    <property type="project" value="UniProtKB-KW"/>
</dbReference>
<proteinExistence type="predicted"/>
<comment type="caution">
    <text evidence="1">The sequence shown here is derived from an EMBL/GenBank/DDBJ whole genome shotgun (WGS) entry which is preliminary data.</text>
</comment>
<protein>
    <submittedName>
        <fullName evidence="1">P-loop containing nucleoside triphosphate hydrolase protein</fullName>
    </submittedName>
</protein>
<evidence type="ECO:0000313" key="2">
    <source>
        <dbReference type="Proteomes" id="UP001150879"/>
    </source>
</evidence>
<keyword evidence="1" id="KW-0378">Hydrolase</keyword>
<dbReference type="EMBL" id="JAPQKP010000005">
    <property type="protein sequence ID" value="KAJ5188457.1"/>
    <property type="molecule type" value="Genomic_DNA"/>
</dbReference>
<organism evidence="1 2">
    <name type="scientific">Penicillium cf. griseofulvum</name>
    <dbReference type="NCBI Taxonomy" id="2972120"/>
    <lineage>
        <taxon>Eukaryota</taxon>
        <taxon>Fungi</taxon>
        <taxon>Dikarya</taxon>
        <taxon>Ascomycota</taxon>
        <taxon>Pezizomycotina</taxon>
        <taxon>Eurotiomycetes</taxon>
        <taxon>Eurotiomycetidae</taxon>
        <taxon>Eurotiales</taxon>
        <taxon>Aspergillaceae</taxon>
        <taxon>Penicillium</taxon>
    </lineage>
</organism>
<accession>A0A9W9J2I6</accession>
<dbReference type="AlphaFoldDB" id="A0A9W9J2I6"/>
<reference evidence="1" key="1">
    <citation type="submission" date="2022-11" db="EMBL/GenBank/DDBJ databases">
        <authorList>
            <person name="Petersen C."/>
        </authorList>
    </citation>
    <scope>NUCLEOTIDE SEQUENCE</scope>
    <source>
        <strain evidence="1">IBT 16849</strain>
    </source>
</reference>
<reference evidence="1" key="2">
    <citation type="journal article" date="2023" name="IMA Fungus">
        <title>Comparative genomic study of the Penicillium genus elucidates a diverse pangenome and 15 lateral gene transfer events.</title>
        <authorList>
            <person name="Petersen C."/>
            <person name="Sorensen T."/>
            <person name="Nielsen M.R."/>
            <person name="Sondergaard T.E."/>
            <person name="Sorensen J.L."/>
            <person name="Fitzpatrick D.A."/>
            <person name="Frisvad J.C."/>
            <person name="Nielsen K.L."/>
        </authorList>
    </citation>
    <scope>NUCLEOTIDE SEQUENCE</scope>
    <source>
        <strain evidence="1">IBT 16849</strain>
    </source>
</reference>
<gene>
    <name evidence="1" type="ORF">N7472_007471</name>
</gene>
<name>A0A9W9J2I6_9EURO</name>
<sequence length="168" mass="19223">MQIRNLLSFRRNGYDPVEEIDLEDLHADGRRRVRENLAAREYDLRQSWLTGLMRAIRAVDYLDESQLPHSSKNAAYDTPLAEYVRWREFGRTLRHPEILVPLVLSGVLEVVACLSTVAAPLLMQRVFQEPSDLGHLLPLFWVNLVATMAGRSKDQVCRVLAVRVSSIL</sequence>
<evidence type="ECO:0000313" key="1">
    <source>
        <dbReference type="EMBL" id="KAJ5188457.1"/>
    </source>
</evidence>
<keyword evidence="2" id="KW-1185">Reference proteome</keyword>
<dbReference type="Proteomes" id="UP001150879">
    <property type="component" value="Unassembled WGS sequence"/>
</dbReference>